<dbReference type="HAMAP" id="MF_01077">
    <property type="entry name" value="RimP"/>
    <property type="match status" value="1"/>
</dbReference>
<sequence>MRSLGLLSSGTSSPARASQFNRRSTRCLRGLARKQPSFVCTSTGASRTGRLDGVLLLLEVKALAHPDACVRSVCQYPLSRGSFFNERSELLSFGYVCTYGCFISLGLHAKRSLTIVAGKKGKKADRDVLVKEREDDVEEDKRSSEQHEESAKGKKLKAKKKHDDDQQLDNADATAEHASTESQLKSKKKKLKELSQNGDVLLGKFSKEEDKDSQPLENQKQEEAEAVVNGALRGEDPKVQDKQKDKKKLKSKAAKSEEDLSYEDSGVTKDDDIRVETKSKNKRSTQKSEEVLDSDAGSAVNVTEANVSAFVDGETFQEFKDAEQLANVVEMELAEELDDLLDDDYFWEDDFEPEPEVGDGGEGGGVVFGDSSWGPKALNLANDVLALFNGGLAIFSFKVYEESDLIWLRLDKLSDKYGSPTIDEIQQFSSSYSKSLERSGEAGIIPKNLAFEVSSPGAERVVQIPQDLERFKELPMYVRYLETGIGEEAEEKDGVFELESVDTESMCSVWKLANVRINRESIGKGRGLNKKQREWRCQIPFDSLQLVRLYIDL</sequence>
<dbReference type="PANTHER" id="PTHR34544:SF3">
    <property type="entry name" value="OS07G0155200 PROTEIN"/>
    <property type="match status" value="1"/>
</dbReference>
<feature type="compositionally biased region" description="Basic and acidic residues" evidence="1">
    <location>
        <begin position="205"/>
        <end position="223"/>
    </location>
</feature>
<dbReference type="Pfam" id="PF25498">
    <property type="entry name" value="DUF7912"/>
    <property type="match status" value="1"/>
</dbReference>
<name>A0ABP0X672_9BRYO</name>
<dbReference type="Proteomes" id="UP001497444">
    <property type="component" value="Chromosome 6"/>
</dbReference>
<keyword evidence="4" id="KW-1185">Reference proteome</keyword>
<feature type="region of interest" description="Disordered" evidence="1">
    <location>
        <begin position="1"/>
        <end position="20"/>
    </location>
</feature>
<reference evidence="3" key="1">
    <citation type="submission" date="2024-02" db="EMBL/GenBank/DDBJ databases">
        <authorList>
            <consortium name="ELIXIR-Norway"/>
            <consortium name="Elixir Norway"/>
        </authorList>
    </citation>
    <scope>NUCLEOTIDE SEQUENCE</scope>
</reference>
<evidence type="ECO:0000313" key="3">
    <source>
        <dbReference type="EMBL" id="CAK9274595.1"/>
    </source>
</evidence>
<dbReference type="EMBL" id="OZ020101">
    <property type="protein sequence ID" value="CAK9274595.1"/>
    <property type="molecule type" value="Genomic_DNA"/>
</dbReference>
<dbReference type="PANTHER" id="PTHR34544">
    <property type="entry name" value="OSJNBA0006B20.18 PROTEIN"/>
    <property type="match status" value="1"/>
</dbReference>
<feature type="compositionally biased region" description="Basic and acidic residues" evidence="1">
    <location>
        <begin position="131"/>
        <end position="152"/>
    </location>
</feature>
<protein>
    <recommendedName>
        <fullName evidence="2">DUF7912 domain-containing protein</fullName>
    </recommendedName>
</protein>
<dbReference type="InterPro" id="IPR057234">
    <property type="entry name" value="DUF7912"/>
</dbReference>
<evidence type="ECO:0000259" key="2">
    <source>
        <dbReference type="Pfam" id="PF25498"/>
    </source>
</evidence>
<evidence type="ECO:0000256" key="1">
    <source>
        <dbReference type="SAM" id="MobiDB-lite"/>
    </source>
</evidence>
<feature type="region of interest" description="Disordered" evidence="1">
    <location>
        <begin position="131"/>
        <end position="297"/>
    </location>
</feature>
<gene>
    <name evidence="3" type="ORF">CSSPJE1EN1_LOCUS20073</name>
</gene>
<feature type="domain" description="DUF7912" evidence="2">
    <location>
        <begin position="461"/>
        <end position="550"/>
    </location>
</feature>
<feature type="compositionally biased region" description="Basic and acidic residues" evidence="1">
    <location>
        <begin position="233"/>
        <end position="244"/>
    </location>
</feature>
<accession>A0ABP0X672</accession>
<evidence type="ECO:0000313" key="4">
    <source>
        <dbReference type="Proteomes" id="UP001497444"/>
    </source>
</evidence>
<organism evidence="3 4">
    <name type="scientific">Sphagnum jensenii</name>
    <dbReference type="NCBI Taxonomy" id="128206"/>
    <lineage>
        <taxon>Eukaryota</taxon>
        <taxon>Viridiplantae</taxon>
        <taxon>Streptophyta</taxon>
        <taxon>Embryophyta</taxon>
        <taxon>Bryophyta</taxon>
        <taxon>Sphagnophytina</taxon>
        <taxon>Sphagnopsida</taxon>
        <taxon>Sphagnales</taxon>
        <taxon>Sphagnaceae</taxon>
        <taxon>Sphagnum</taxon>
    </lineage>
</organism>
<feature type="compositionally biased region" description="Basic and acidic residues" evidence="1">
    <location>
        <begin position="266"/>
        <end position="279"/>
    </location>
</feature>
<dbReference type="InterPro" id="IPR003728">
    <property type="entry name" value="Ribosome_maturation_RimP"/>
</dbReference>
<proteinExistence type="inferred from homology"/>
<feature type="compositionally biased region" description="Low complexity" evidence="1">
    <location>
        <begin position="1"/>
        <end position="13"/>
    </location>
</feature>